<dbReference type="EMBL" id="JAOYOD010000001">
    <property type="protein sequence ID" value="MCV9388510.1"/>
    <property type="molecule type" value="Genomic_DNA"/>
</dbReference>
<accession>A0ABT3CXT9</accession>
<evidence type="ECO:0008006" key="4">
    <source>
        <dbReference type="Google" id="ProtNLM"/>
    </source>
</evidence>
<dbReference type="Gene3D" id="1.25.40.10">
    <property type="entry name" value="Tetratricopeptide repeat domain"/>
    <property type="match status" value="1"/>
</dbReference>
<dbReference type="RefSeq" id="WP_264139380.1">
    <property type="nucleotide sequence ID" value="NZ_JAOYOD010000001.1"/>
</dbReference>
<feature type="chain" id="PRO_5045919653" description="Tetratricopeptide repeat-containing protein" evidence="1">
    <location>
        <begin position="17"/>
        <end position="361"/>
    </location>
</feature>
<dbReference type="Proteomes" id="UP001300692">
    <property type="component" value="Unassembled WGS sequence"/>
</dbReference>
<protein>
    <recommendedName>
        <fullName evidence="4">Tetratricopeptide repeat-containing protein</fullName>
    </recommendedName>
</protein>
<dbReference type="SUPFAM" id="SSF48452">
    <property type="entry name" value="TPR-like"/>
    <property type="match status" value="1"/>
</dbReference>
<evidence type="ECO:0000313" key="2">
    <source>
        <dbReference type="EMBL" id="MCV9388510.1"/>
    </source>
</evidence>
<comment type="caution">
    <text evidence="2">The sequence shown here is derived from an EMBL/GenBank/DDBJ whole genome shotgun (WGS) entry which is preliminary data.</text>
</comment>
<dbReference type="Pfam" id="PF13431">
    <property type="entry name" value="TPR_17"/>
    <property type="match status" value="1"/>
</dbReference>
<evidence type="ECO:0000256" key="1">
    <source>
        <dbReference type="SAM" id="SignalP"/>
    </source>
</evidence>
<keyword evidence="1" id="KW-0732">Signal</keyword>
<sequence>MRIILLLLLLGPQCWAQEPSQLSGSWIKTSSQTHDGTVYTEADDNHFRYTQLKFSESQLRILTHPMYEHKGACYNYYFTDQKIFLSPTHYYEIIGLSEDQLVIRDRTGTEDGKTLHTFIRAETHHQAIHQSQVQSEYRVARYGYTPTLKFPLEQMLDSALTDLHDNIQIKGTIMIDVSNQSVFTSIAFSSTRDTDWLKYLKKNLDQSYPLWDINGFEGAKIIQVPFVLQDVKTEDYEGVVMAFLTQSLVSLHEPLRRQQRWWANEYFAQAIEAHQNKFKNRAIKLFDKSLELNAENPHALFCRANVYLDKGDEDKACKDWKVLLDQGYEGAMDYYKDNCQNAEALAESDKPPISDDPKAIL</sequence>
<reference evidence="2 3" key="1">
    <citation type="submission" date="2022-10" db="EMBL/GenBank/DDBJ databases">
        <title>Comparative genomics and taxonomic characterization of three novel marine species of genus Reichenbachiella exhibiting antioxidant and polysaccharide degradation activities.</title>
        <authorList>
            <person name="Muhammad N."/>
            <person name="Lee Y.-J."/>
            <person name="Ko J."/>
            <person name="Kim S.-G."/>
        </authorList>
    </citation>
    <scope>NUCLEOTIDE SEQUENCE [LARGE SCALE GENOMIC DNA]</scope>
    <source>
        <strain evidence="2 3">ABR2-5</strain>
    </source>
</reference>
<organism evidence="2 3">
    <name type="scientific">Reichenbachiella ulvae</name>
    <dbReference type="NCBI Taxonomy" id="2980104"/>
    <lineage>
        <taxon>Bacteria</taxon>
        <taxon>Pseudomonadati</taxon>
        <taxon>Bacteroidota</taxon>
        <taxon>Cytophagia</taxon>
        <taxon>Cytophagales</taxon>
        <taxon>Reichenbachiellaceae</taxon>
        <taxon>Reichenbachiella</taxon>
    </lineage>
</organism>
<proteinExistence type="predicted"/>
<name>A0ABT3CXT9_9BACT</name>
<evidence type="ECO:0000313" key="3">
    <source>
        <dbReference type="Proteomes" id="UP001300692"/>
    </source>
</evidence>
<gene>
    <name evidence="2" type="ORF">N7U62_17630</name>
</gene>
<feature type="signal peptide" evidence="1">
    <location>
        <begin position="1"/>
        <end position="16"/>
    </location>
</feature>
<keyword evidence="3" id="KW-1185">Reference proteome</keyword>
<dbReference type="InterPro" id="IPR011990">
    <property type="entry name" value="TPR-like_helical_dom_sf"/>
</dbReference>